<evidence type="ECO:0000313" key="3">
    <source>
        <dbReference type="Proteomes" id="UP000824120"/>
    </source>
</evidence>
<evidence type="ECO:0000256" key="1">
    <source>
        <dbReference type="SAM" id="MobiDB-lite"/>
    </source>
</evidence>
<protein>
    <submittedName>
        <fullName evidence="2">Uncharacterized protein</fullName>
    </submittedName>
</protein>
<feature type="region of interest" description="Disordered" evidence="1">
    <location>
        <begin position="1"/>
        <end position="24"/>
    </location>
</feature>
<organism evidence="2 3">
    <name type="scientific">Solanum commersonii</name>
    <name type="common">Commerson's wild potato</name>
    <name type="synonym">Commerson's nightshade</name>
    <dbReference type="NCBI Taxonomy" id="4109"/>
    <lineage>
        <taxon>Eukaryota</taxon>
        <taxon>Viridiplantae</taxon>
        <taxon>Streptophyta</taxon>
        <taxon>Embryophyta</taxon>
        <taxon>Tracheophyta</taxon>
        <taxon>Spermatophyta</taxon>
        <taxon>Magnoliopsida</taxon>
        <taxon>eudicotyledons</taxon>
        <taxon>Gunneridae</taxon>
        <taxon>Pentapetalae</taxon>
        <taxon>asterids</taxon>
        <taxon>lamiids</taxon>
        <taxon>Solanales</taxon>
        <taxon>Solanaceae</taxon>
        <taxon>Solanoideae</taxon>
        <taxon>Solaneae</taxon>
        <taxon>Solanum</taxon>
    </lineage>
</organism>
<evidence type="ECO:0000313" key="2">
    <source>
        <dbReference type="EMBL" id="KAG5571899.1"/>
    </source>
</evidence>
<dbReference type="EMBL" id="JACXVP010000012">
    <property type="protein sequence ID" value="KAG5571899.1"/>
    <property type="molecule type" value="Genomic_DNA"/>
</dbReference>
<comment type="caution">
    <text evidence="2">The sequence shown here is derived from an EMBL/GenBank/DDBJ whole genome shotgun (WGS) entry which is preliminary data.</text>
</comment>
<dbReference type="AlphaFoldDB" id="A0A9J5W8C2"/>
<reference evidence="2 3" key="1">
    <citation type="submission" date="2020-09" db="EMBL/GenBank/DDBJ databases">
        <title>De no assembly of potato wild relative species, Solanum commersonii.</title>
        <authorList>
            <person name="Cho K."/>
        </authorList>
    </citation>
    <scope>NUCLEOTIDE SEQUENCE [LARGE SCALE GENOMIC DNA]</scope>
    <source>
        <strain evidence="2">LZ3.2</strain>
        <tissue evidence="2">Leaf</tissue>
    </source>
</reference>
<name>A0A9J5W8C2_SOLCO</name>
<gene>
    <name evidence="2" type="ORF">H5410_061665</name>
</gene>
<proteinExistence type="predicted"/>
<keyword evidence="3" id="KW-1185">Reference proteome</keyword>
<accession>A0A9J5W8C2</accession>
<sequence>MEKSEIQSDISNSMAKQEAKAPDPCSNTYEIIEELWEILKKGLINAEMA</sequence>
<dbReference type="Proteomes" id="UP000824120">
    <property type="component" value="Chromosome 12"/>
</dbReference>